<organism evidence="1 2">
    <name type="scientific">Candidatus Amesbacteria bacterium GW2011_GWC1_47_15</name>
    <dbReference type="NCBI Taxonomy" id="1618364"/>
    <lineage>
        <taxon>Bacteria</taxon>
        <taxon>Candidatus Amesiibacteriota</taxon>
    </lineage>
</organism>
<proteinExistence type="predicted"/>
<evidence type="ECO:0000313" key="1">
    <source>
        <dbReference type="EMBL" id="KKU63399.1"/>
    </source>
</evidence>
<gene>
    <name evidence="1" type="ORF">UX86_C0025G0002</name>
</gene>
<reference evidence="1 2" key="1">
    <citation type="journal article" date="2015" name="Nature">
        <title>rRNA introns, odd ribosomes, and small enigmatic genomes across a large radiation of phyla.</title>
        <authorList>
            <person name="Brown C.T."/>
            <person name="Hug L.A."/>
            <person name="Thomas B.C."/>
            <person name="Sharon I."/>
            <person name="Castelle C.J."/>
            <person name="Singh A."/>
            <person name="Wilkins M.J."/>
            <person name="Williams K.H."/>
            <person name="Banfield J.F."/>
        </authorList>
    </citation>
    <scope>NUCLEOTIDE SEQUENCE [LARGE SCALE GENOMIC DNA]</scope>
</reference>
<dbReference type="EMBL" id="LCNU01000025">
    <property type="protein sequence ID" value="KKU63399.1"/>
    <property type="molecule type" value="Genomic_DNA"/>
</dbReference>
<sequence>MSKDILVPGGPGSEEDYFRKFADNLRKSGEKLKEVRSAAIGLAAKHPDKFSVTVVRGDDLVNITAITEFDVRLSDGTQNFILSLDVTQKGEGGIVNQVMIYQPDKPWTVEDRISYRLDISQGQAVDAEHQRISGLGTDKRVDSQIWQGWLDGNFENSPDGQLSSITDNFAESTISSDSALYLLKSAKNLRRPKEYGYVSGISLKQLREIQRKSSAGKGHTPLLGE</sequence>
<dbReference type="Proteomes" id="UP000034502">
    <property type="component" value="Unassembled WGS sequence"/>
</dbReference>
<name>A0A0G1S1J0_9BACT</name>
<protein>
    <submittedName>
        <fullName evidence="1">Uncharacterized protein</fullName>
    </submittedName>
</protein>
<dbReference type="AlphaFoldDB" id="A0A0G1S1J0"/>
<accession>A0A0G1S1J0</accession>
<evidence type="ECO:0000313" key="2">
    <source>
        <dbReference type="Proteomes" id="UP000034502"/>
    </source>
</evidence>
<comment type="caution">
    <text evidence="1">The sequence shown here is derived from an EMBL/GenBank/DDBJ whole genome shotgun (WGS) entry which is preliminary data.</text>
</comment>